<proteinExistence type="predicted"/>
<evidence type="ECO:0000313" key="1">
    <source>
        <dbReference type="EMBL" id="KEH21696.1"/>
    </source>
</evidence>
<dbReference type="EMBL" id="CM001223">
    <property type="protein sequence ID" value="KEH21696.1"/>
    <property type="molecule type" value="Genomic_DNA"/>
</dbReference>
<name>A0A072TWX1_MEDTR</name>
<sequence>MSYNGILEIEPFDCWGIDFIGPFSSSYSHLYILEGLSFTSRVGTQSLSGYQGPKFDQTLAGKKRLLKLNELEEMRLRAYENALIYKERTKRYHEKHLVSREFNAGQLYNSRFNLFSGKLKSKWSGPFVIKILSPHGAMELMTSEGDRIFKVNGQRIKPYLGGELPNERVGLVLTDL</sequence>
<dbReference type="Proteomes" id="UP000002051">
    <property type="component" value="Unassembled WGS sequence"/>
</dbReference>
<keyword evidence="3" id="KW-1185">Reference proteome</keyword>
<evidence type="ECO:0008006" key="4">
    <source>
        <dbReference type="Google" id="ProtNLM"/>
    </source>
</evidence>
<evidence type="ECO:0000313" key="3">
    <source>
        <dbReference type="Proteomes" id="UP000002051"/>
    </source>
</evidence>
<dbReference type="EnsemblPlants" id="KEH21696">
    <property type="protein sequence ID" value="KEH21696"/>
    <property type="gene ID" value="MTR_7g015160"/>
</dbReference>
<protein>
    <recommendedName>
        <fullName evidence="4">Reverse transcriptase domain-containing protein</fullName>
    </recommendedName>
</protein>
<gene>
    <name evidence="1" type="ordered locus">MTR_7g015160</name>
</gene>
<accession>A0A072TWX1</accession>
<reference evidence="2" key="3">
    <citation type="submission" date="2015-04" db="UniProtKB">
        <authorList>
            <consortium name="EnsemblPlants"/>
        </authorList>
    </citation>
    <scope>IDENTIFICATION</scope>
    <source>
        <strain evidence="2">cv. Jemalong A17</strain>
    </source>
</reference>
<organism evidence="1 3">
    <name type="scientific">Medicago truncatula</name>
    <name type="common">Barrel medic</name>
    <name type="synonym">Medicago tribuloides</name>
    <dbReference type="NCBI Taxonomy" id="3880"/>
    <lineage>
        <taxon>Eukaryota</taxon>
        <taxon>Viridiplantae</taxon>
        <taxon>Streptophyta</taxon>
        <taxon>Embryophyta</taxon>
        <taxon>Tracheophyta</taxon>
        <taxon>Spermatophyta</taxon>
        <taxon>Magnoliopsida</taxon>
        <taxon>eudicotyledons</taxon>
        <taxon>Gunneridae</taxon>
        <taxon>Pentapetalae</taxon>
        <taxon>rosids</taxon>
        <taxon>fabids</taxon>
        <taxon>Fabales</taxon>
        <taxon>Fabaceae</taxon>
        <taxon>Papilionoideae</taxon>
        <taxon>50 kb inversion clade</taxon>
        <taxon>NPAAA clade</taxon>
        <taxon>Hologalegina</taxon>
        <taxon>IRL clade</taxon>
        <taxon>Trifolieae</taxon>
        <taxon>Medicago</taxon>
    </lineage>
</organism>
<dbReference type="HOGENOM" id="CLU_1527451_0_0_1"/>
<reference evidence="1 3" key="2">
    <citation type="journal article" date="2014" name="BMC Genomics">
        <title>An improved genome release (version Mt4.0) for the model legume Medicago truncatula.</title>
        <authorList>
            <person name="Tang H."/>
            <person name="Krishnakumar V."/>
            <person name="Bidwell S."/>
            <person name="Rosen B."/>
            <person name="Chan A."/>
            <person name="Zhou S."/>
            <person name="Gentzbittel L."/>
            <person name="Childs K.L."/>
            <person name="Yandell M."/>
            <person name="Gundlach H."/>
            <person name="Mayer K.F."/>
            <person name="Schwartz D.C."/>
            <person name="Town C.D."/>
        </authorList>
    </citation>
    <scope>GENOME REANNOTATION</scope>
    <source>
        <strain evidence="1">A17</strain>
        <strain evidence="2 3">cv. Jemalong A17</strain>
    </source>
</reference>
<reference evidence="1 3" key="1">
    <citation type="journal article" date="2011" name="Nature">
        <title>The Medicago genome provides insight into the evolution of rhizobial symbioses.</title>
        <authorList>
            <person name="Young N.D."/>
            <person name="Debelle F."/>
            <person name="Oldroyd G.E."/>
            <person name="Geurts R."/>
            <person name="Cannon S.B."/>
            <person name="Udvardi M.K."/>
            <person name="Benedito V.A."/>
            <person name="Mayer K.F."/>
            <person name="Gouzy J."/>
            <person name="Schoof H."/>
            <person name="Van de Peer Y."/>
            <person name="Proost S."/>
            <person name="Cook D.R."/>
            <person name="Meyers B.C."/>
            <person name="Spannagl M."/>
            <person name="Cheung F."/>
            <person name="De Mita S."/>
            <person name="Krishnakumar V."/>
            <person name="Gundlach H."/>
            <person name="Zhou S."/>
            <person name="Mudge J."/>
            <person name="Bharti A.K."/>
            <person name="Murray J.D."/>
            <person name="Naoumkina M.A."/>
            <person name="Rosen B."/>
            <person name="Silverstein K.A."/>
            <person name="Tang H."/>
            <person name="Rombauts S."/>
            <person name="Zhao P.X."/>
            <person name="Zhou P."/>
            <person name="Barbe V."/>
            <person name="Bardou P."/>
            <person name="Bechner M."/>
            <person name="Bellec A."/>
            <person name="Berger A."/>
            <person name="Berges H."/>
            <person name="Bidwell S."/>
            <person name="Bisseling T."/>
            <person name="Choisne N."/>
            <person name="Couloux A."/>
            <person name="Denny R."/>
            <person name="Deshpande S."/>
            <person name="Dai X."/>
            <person name="Doyle J.J."/>
            <person name="Dudez A.M."/>
            <person name="Farmer A.D."/>
            <person name="Fouteau S."/>
            <person name="Franken C."/>
            <person name="Gibelin C."/>
            <person name="Gish J."/>
            <person name="Goldstein S."/>
            <person name="Gonzalez A.J."/>
            <person name="Green P.J."/>
            <person name="Hallab A."/>
            <person name="Hartog M."/>
            <person name="Hua A."/>
            <person name="Humphray S.J."/>
            <person name="Jeong D.H."/>
            <person name="Jing Y."/>
            <person name="Jocker A."/>
            <person name="Kenton S.M."/>
            <person name="Kim D.J."/>
            <person name="Klee K."/>
            <person name="Lai H."/>
            <person name="Lang C."/>
            <person name="Lin S."/>
            <person name="Macmil S.L."/>
            <person name="Magdelenat G."/>
            <person name="Matthews L."/>
            <person name="McCorrison J."/>
            <person name="Monaghan E.L."/>
            <person name="Mun J.H."/>
            <person name="Najar F.Z."/>
            <person name="Nicholson C."/>
            <person name="Noirot C."/>
            <person name="O'Bleness M."/>
            <person name="Paule C.R."/>
            <person name="Poulain J."/>
            <person name="Prion F."/>
            <person name="Qin B."/>
            <person name="Qu C."/>
            <person name="Retzel E.F."/>
            <person name="Riddle C."/>
            <person name="Sallet E."/>
            <person name="Samain S."/>
            <person name="Samson N."/>
            <person name="Sanders I."/>
            <person name="Saurat O."/>
            <person name="Scarpelli C."/>
            <person name="Schiex T."/>
            <person name="Segurens B."/>
            <person name="Severin A.J."/>
            <person name="Sherrier D.J."/>
            <person name="Shi R."/>
            <person name="Sims S."/>
            <person name="Singer S.R."/>
            <person name="Sinharoy S."/>
            <person name="Sterck L."/>
            <person name="Viollet A."/>
            <person name="Wang B.B."/>
            <person name="Wang K."/>
            <person name="Wang M."/>
            <person name="Wang X."/>
            <person name="Warfsmann J."/>
            <person name="Weissenbach J."/>
            <person name="White D.D."/>
            <person name="White J.D."/>
            <person name="Wiley G.B."/>
            <person name="Wincker P."/>
            <person name="Xing Y."/>
            <person name="Yang L."/>
            <person name="Yao Z."/>
            <person name="Ying F."/>
            <person name="Zhai J."/>
            <person name="Zhou L."/>
            <person name="Zuber A."/>
            <person name="Denarie J."/>
            <person name="Dixon R.A."/>
            <person name="May G.D."/>
            <person name="Schwartz D.C."/>
            <person name="Rogers J."/>
            <person name="Quetier F."/>
            <person name="Town C.D."/>
            <person name="Roe B.A."/>
        </authorList>
    </citation>
    <scope>NUCLEOTIDE SEQUENCE [LARGE SCALE GENOMIC DNA]</scope>
    <source>
        <strain evidence="1">A17</strain>
        <strain evidence="2 3">cv. Jemalong A17</strain>
    </source>
</reference>
<dbReference type="AlphaFoldDB" id="A0A072TWX1"/>
<evidence type="ECO:0000313" key="2">
    <source>
        <dbReference type="EnsemblPlants" id="KEH21696"/>
    </source>
</evidence>